<dbReference type="InterPro" id="IPR035642">
    <property type="entry name" value="MraZ_N"/>
</dbReference>
<accession>A0ABV3QTE4</accession>
<feature type="domain" description="SpoVT-AbrB" evidence="8">
    <location>
        <begin position="102"/>
        <end position="145"/>
    </location>
</feature>
<protein>
    <recommendedName>
        <fullName evidence="1 7">Transcriptional regulator MraZ</fullName>
    </recommendedName>
</protein>
<dbReference type="EMBL" id="JBFOHL010000016">
    <property type="protein sequence ID" value="MEW9625601.1"/>
    <property type="molecule type" value="Genomic_DNA"/>
</dbReference>
<comment type="subcellular location">
    <subcellularLocation>
        <location evidence="7">Cytoplasm</location>
        <location evidence="7">Nucleoid</location>
    </subcellularLocation>
</comment>
<keyword evidence="3" id="KW-0677">Repeat</keyword>
<organism evidence="9 10">
    <name type="scientific">Rhodanobacter geophilus</name>
    <dbReference type="NCBI Taxonomy" id="3162488"/>
    <lineage>
        <taxon>Bacteria</taxon>
        <taxon>Pseudomonadati</taxon>
        <taxon>Pseudomonadota</taxon>
        <taxon>Gammaproteobacteria</taxon>
        <taxon>Lysobacterales</taxon>
        <taxon>Rhodanobacteraceae</taxon>
        <taxon>Rhodanobacter</taxon>
    </lineage>
</organism>
<dbReference type="HAMAP" id="MF_01008">
    <property type="entry name" value="MraZ"/>
    <property type="match status" value="1"/>
</dbReference>
<dbReference type="InterPro" id="IPR035644">
    <property type="entry name" value="MraZ_C"/>
</dbReference>
<dbReference type="InterPro" id="IPR020603">
    <property type="entry name" value="MraZ_dom"/>
</dbReference>
<dbReference type="Gene3D" id="3.40.1550.20">
    <property type="entry name" value="Transcriptional regulator MraZ domain"/>
    <property type="match status" value="1"/>
</dbReference>
<keyword evidence="6 7" id="KW-0804">Transcription</keyword>
<dbReference type="InterPro" id="IPR003444">
    <property type="entry name" value="MraZ"/>
</dbReference>
<evidence type="ECO:0000256" key="2">
    <source>
        <dbReference type="ARBA" id="ARBA00022490"/>
    </source>
</evidence>
<reference evidence="9 10" key="1">
    <citation type="submission" date="2024-06" db="EMBL/GenBank/DDBJ databases">
        <authorList>
            <person name="Woo H."/>
        </authorList>
    </citation>
    <scope>NUCLEOTIDE SEQUENCE [LARGE SCALE GENOMIC DNA]</scope>
    <source>
        <strain evidence="9 10">S2-g</strain>
    </source>
</reference>
<dbReference type="InterPro" id="IPR037914">
    <property type="entry name" value="SpoVT-AbrB_sf"/>
</dbReference>
<keyword evidence="5 7" id="KW-0238">DNA-binding</keyword>
<dbReference type="RefSeq" id="WP_367845891.1">
    <property type="nucleotide sequence ID" value="NZ_JBFOHL010000016.1"/>
</dbReference>
<comment type="caution">
    <text evidence="9">The sequence shown here is derived from an EMBL/GenBank/DDBJ whole genome shotgun (WGS) entry which is preliminary data.</text>
</comment>
<evidence type="ECO:0000256" key="1">
    <source>
        <dbReference type="ARBA" id="ARBA00013860"/>
    </source>
</evidence>
<dbReference type="PANTHER" id="PTHR34701:SF1">
    <property type="entry name" value="TRANSCRIPTIONAL REGULATOR MRAZ"/>
    <property type="match status" value="1"/>
</dbReference>
<keyword evidence="4 7" id="KW-0805">Transcription regulation</keyword>
<dbReference type="NCBIfam" id="TIGR00242">
    <property type="entry name" value="division/cell wall cluster transcriptional repressor MraZ"/>
    <property type="match status" value="1"/>
</dbReference>
<dbReference type="InterPro" id="IPR007159">
    <property type="entry name" value="SpoVT-AbrB_dom"/>
</dbReference>
<dbReference type="InterPro" id="IPR038619">
    <property type="entry name" value="MraZ_sf"/>
</dbReference>
<evidence type="ECO:0000256" key="7">
    <source>
        <dbReference type="HAMAP-Rule" id="MF_01008"/>
    </source>
</evidence>
<gene>
    <name evidence="7 9" type="primary">mraZ</name>
    <name evidence="9" type="ORF">ABQJ56_15335</name>
</gene>
<comment type="similarity">
    <text evidence="7">Belongs to the MraZ family.</text>
</comment>
<evidence type="ECO:0000256" key="5">
    <source>
        <dbReference type="ARBA" id="ARBA00023125"/>
    </source>
</evidence>
<evidence type="ECO:0000256" key="6">
    <source>
        <dbReference type="ARBA" id="ARBA00023163"/>
    </source>
</evidence>
<dbReference type="PROSITE" id="PS51740">
    <property type="entry name" value="SPOVT_ABRB"/>
    <property type="match status" value="2"/>
</dbReference>
<dbReference type="SUPFAM" id="SSF89447">
    <property type="entry name" value="AbrB/MazE/MraZ-like"/>
    <property type="match status" value="1"/>
</dbReference>
<evidence type="ECO:0000256" key="4">
    <source>
        <dbReference type="ARBA" id="ARBA00023015"/>
    </source>
</evidence>
<dbReference type="PANTHER" id="PTHR34701">
    <property type="entry name" value="TRANSCRIPTIONAL REGULATOR MRAZ"/>
    <property type="match status" value="1"/>
</dbReference>
<comment type="subunit">
    <text evidence="7">Forms oligomers.</text>
</comment>
<dbReference type="Proteomes" id="UP001556170">
    <property type="component" value="Unassembled WGS sequence"/>
</dbReference>
<evidence type="ECO:0000313" key="9">
    <source>
        <dbReference type="EMBL" id="MEW9625601.1"/>
    </source>
</evidence>
<dbReference type="CDD" id="cd16320">
    <property type="entry name" value="MraZ_N"/>
    <property type="match status" value="1"/>
</dbReference>
<sequence length="168" mass="18494">MGRDYRGFQCEIVGFSGVCCVFQGETAITVDDKGRLAIPTAYRELVAGACANRLVITYNPFEPGCLWLFPHAEWEKVRDQVNALSKVKSAHRDMQMKLVGAAAVVEPDSAARILLPVSQRATTGIEKKAVLLGMGNKFELWSEQAHLAKIRQTIGEDEITNDMAALQL</sequence>
<evidence type="ECO:0000259" key="8">
    <source>
        <dbReference type="PROSITE" id="PS51740"/>
    </source>
</evidence>
<evidence type="ECO:0000256" key="3">
    <source>
        <dbReference type="ARBA" id="ARBA00022737"/>
    </source>
</evidence>
<proteinExistence type="inferred from homology"/>
<dbReference type="Pfam" id="PF02381">
    <property type="entry name" value="MraZ"/>
    <property type="match status" value="2"/>
</dbReference>
<keyword evidence="2 7" id="KW-0963">Cytoplasm</keyword>
<feature type="domain" description="SpoVT-AbrB" evidence="8">
    <location>
        <begin position="25"/>
        <end position="73"/>
    </location>
</feature>
<evidence type="ECO:0000313" key="10">
    <source>
        <dbReference type="Proteomes" id="UP001556170"/>
    </source>
</evidence>
<name>A0ABV3QTE4_9GAMM</name>
<keyword evidence="10" id="KW-1185">Reference proteome</keyword>
<dbReference type="CDD" id="cd16321">
    <property type="entry name" value="MraZ_C"/>
    <property type="match status" value="1"/>
</dbReference>